<dbReference type="AlphaFoldDB" id="A0A2N5M1P7"/>
<organism evidence="1 2">
    <name type="scientific">Peribacillus deserti</name>
    <dbReference type="NCBI Taxonomy" id="673318"/>
    <lineage>
        <taxon>Bacteria</taxon>
        <taxon>Bacillati</taxon>
        <taxon>Bacillota</taxon>
        <taxon>Bacilli</taxon>
        <taxon>Bacillales</taxon>
        <taxon>Bacillaceae</taxon>
        <taxon>Peribacillus</taxon>
    </lineage>
</organism>
<dbReference type="Proteomes" id="UP000234748">
    <property type="component" value="Unassembled WGS sequence"/>
</dbReference>
<proteinExistence type="predicted"/>
<dbReference type="EMBL" id="PGUY01000062">
    <property type="protein sequence ID" value="PLT28281.1"/>
    <property type="molecule type" value="Genomic_DNA"/>
</dbReference>
<dbReference type="InterPro" id="IPR025013">
    <property type="entry name" value="DUF3907"/>
</dbReference>
<dbReference type="Pfam" id="PF13047">
    <property type="entry name" value="DUF3907"/>
    <property type="match status" value="1"/>
</dbReference>
<comment type="caution">
    <text evidence="1">The sequence shown here is derived from an EMBL/GenBank/DDBJ whole genome shotgun (WGS) entry which is preliminary data.</text>
</comment>
<protein>
    <submittedName>
        <fullName evidence="1">DUF3907 domain-containing protein</fullName>
    </submittedName>
</protein>
<evidence type="ECO:0000313" key="1">
    <source>
        <dbReference type="EMBL" id="PLT28281.1"/>
    </source>
</evidence>
<sequence>MANTIIQTQMEDVKRFLESTVTQVEDFLNSATLQTLQAETSGDELYYKSLLSNIRKLAVYSEENLEACKIVLNNDVFHKAAAEKILYRVYHQVIEEFFSPKTDAWYEDSRSAYTGRNSIKLRGEAPQSISTLMKTLESGFQAVREELEFYETDYRTKMIQSN</sequence>
<gene>
    <name evidence="1" type="ORF">CUU66_18850</name>
</gene>
<name>A0A2N5M1P7_9BACI</name>
<accession>A0A2N5M1P7</accession>
<evidence type="ECO:0000313" key="2">
    <source>
        <dbReference type="Proteomes" id="UP000234748"/>
    </source>
</evidence>
<reference evidence="1 2" key="1">
    <citation type="submission" date="2017-11" db="EMBL/GenBank/DDBJ databases">
        <title>Comparitive Functional Genomics of Dry Heat Resistant strains isolated from the Viking Spacecraft.</title>
        <authorList>
            <person name="Seuylemezian A."/>
            <person name="Cooper K."/>
            <person name="Vaishampayan P."/>
        </authorList>
    </citation>
    <scope>NUCLEOTIDE SEQUENCE [LARGE SCALE GENOMIC DNA]</scope>
    <source>
        <strain evidence="1 2">V1-29</strain>
    </source>
</reference>
<keyword evidence="2" id="KW-1185">Reference proteome</keyword>
<dbReference type="RefSeq" id="WP_101644947.1">
    <property type="nucleotide sequence ID" value="NZ_PGUY01000062.1"/>
</dbReference>
<dbReference type="OrthoDB" id="2691359at2"/>